<evidence type="ECO:0000256" key="10">
    <source>
        <dbReference type="RuleBase" id="RU368028"/>
    </source>
</evidence>
<dbReference type="PRINTS" id="PR00716">
    <property type="entry name" value="MPIPHPHTASE"/>
</dbReference>
<comment type="similarity">
    <text evidence="1 10">Belongs to the MPI phosphatase family.</text>
</comment>
<evidence type="ECO:0000256" key="2">
    <source>
        <dbReference type="ARBA" id="ARBA00013064"/>
    </source>
</evidence>
<dbReference type="GO" id="GO:0000086">
    <property type="term" value="P:G2/M transition of mitotic cell cycle"/>
    <property type="evidence" value="ECO:0007669"/>
    <property type="project" value="TreeGrafter"/>
</dbReference>
<dbReference type="PANTHER" id="PTHR10828">
    <property type="entry name" value="M-PHASE INDUCER PHOSPHATASE DUAL SPECIFICITY PHOSPHATASE CDC25"/>
    <property type="match status" value="1"/>
</dbReference>
<sequence length="566" mass="62947">MEMSSPLAAMHPPQLPGPWGYRRDLPPSKPLFGAHYQGPKNFNFRDLSMKKPSVDYFNLPRGSSPTASLAADMSSNLHMDQSPQLATPRRSLFTSNIFQQVDNRAAGTTTPPIRWEGVTTPPIPSSSPFVPEDSMDISPLPHKAPYSFLTELTVPSPSPALTSATTDEDMISPCEVPPQPQLPPPMQPQALLPRPASATGRRKSIFNRPSLLRAKNNSTNTVSLKSQAHPCPPFQFNAGVDSFSSTNSSFSLDDCFTESPPQERRPISNPSQGGSKPKPFSLNNFSRVSGSPLGANVRKPAGPMRRPSKVRRSLSMFENSCDVMNSKQDTDSYTPSGLQSVMDIDDAPTLKLPHFVPPNEPDSLPRITSATLVDVLDGVYDEHYRERTIVDCRFEYEYDGGHINGAINHCEREGLAQYLFEETPAANRLIILHCEYSAHRAPLMAKFIRQHDRKVNSFDYPRLTYPEVYILDGGYSAFFAQHRNRCFPQNYCQMDAPDHLASCEKGMNKLRHRSKLNRAQTFAYGMQTCQMEDSPTAVGRSRSGGVLTLGDDIFNVDKPTRRMASY</sequence>
<keyword evidence="6 10" id="KW-0904">Protein phosphatase</keyword>
<evidence type="ECO:0000256" key="7">
    <source>
        <dbReference type="ARBA" id="ARBA00023306"/>
    </source>
</evidence>
<feature type="region of interest" description="Disordered" evidence="11">
    <location>
        <begin position="252"/>
        <end position="310"/>
    </location>
</feature>
<dbReference type="GO" id="GO:0010971">
    <property type="term" value="P:positive regulation of G2/M transition of mitotic cell cycle"/>
    <property type="evidence" value="ECO:0007669"/>
    <property type="project" value="TreeGrafter"/>
</dbReference>
<dbReference type="PROSITE" id="PS50206">
    <property type="entry name" value="RHODANESE_3"/>
    <property type="match status" value="1"/>
</dbReference>
<keyword evidence="4 10" id="KW-0498">Mitosis</keyword>
<dbReference type="GO" id="GO:0051301">
    <property type="term" value="P:cell division"/>
    <property type="evidence" value="ECO:0007669"/>
    <property type="project" value="UniProtKB-UniRule"/>
</dbReference>
<keyword evidence="7 10" id="KW-0131">Cell cycle</keyword>
<dbReference type="InterPro" id="IPR036873">
    <property type="entry name" value="Rhodanese-like_dom_sf"/>
</dbReference>
<dbReference type="Gene3D" id="3.40.250.10">
    <property type="entry name" value="Rhodanese-like domain"/>
    <property type="match status" value="1"/>
</dbReference>
<comment type="catalytic activity">
    <reaction evidence="8 10">
        <text>O-phospho-L-tyrosyl-[protein] + H2O = L-tyrosyl-[protein] + phosphate</text>
        <dbReference type="Rhea" id="RHEA:10684"/>
        <dbReference type="Rhea" id="RHEA-COMP:10136"/>
        <dbReference type="Rhea" id="RHEA-COMP:20101"/>
        <dbReference type="ChEBI" id="CHEBI:15377"/>
        <dbReference type="ChEBI" id="CHEBI:43474"/>
        <dbReference type="ChEBI" id="CHEBI:46858"/>
        <dbReference type="ChEBI" id="CHEBI:61978"/>
        <dbReference type="EC" id="3.1.3.48"/>
    </reaction>
</comment>
<dbReference type="Pfam" id="PF00581">
    <property type="entry name" value="Rhodanese"/>
    <property type="match status" value="1"/>
</dbReference>
<dbReference type="GO" id="GO:0005737">
    <property type="term" value="C:cytoplasm"/>
    <property type="evidence" value="ECO:0007669"/>
    <property type="project" value="TreeGrafter"/>
</dbReference>
<dbReference type="EMBL" id="MU005574">
    <property type="protein sequence ID" value="KAF2688078.1"/>
    <property type="molecule type" value="Genomic_DNA"/>
</dbReference>
<evidence type="ECO:0000256" key="9">
    <source>
        <dbReference type="ARBA" id="ARBA00067190"/>
    </source>
</evidence>
<dbReference type="PANTHER" id="PTHR10828:SF17">
    <property type="entry name" value="PROTEIN-TYROSINE-PHOSPHATASE"/>
    <property type="match status" value="1"/>
</dbReference>
<feature type="region of interest" description="Disordered" evidence="11">
    <location>
        <begin position="1"/>
        <end position="22"/>
    </location>
</feature>
<dbReference type="SMART" id="SM00450">
    <property type="entry name" value="RHOD"/>
    <property type="match status" value="1"/>
</dbReference>
<dbReference type="InterPro" id="IPR001763">
    <property type="entry name" value="Rhodanese-like_dom"/>
</dbReference>
<dbReference type="OrthoDB" id="26523at2759"/>
<evidence type="ECO:0000256" key="6">
    <source>
        <dbReference type="ARBA" id="ARBA00022912"/>
    </source>
</evidence>
<keyword evidence="5 10" id="KW-0378">Hydrolase</keyword>
<evidence type="ECO:0000256" key="5">
    <source>
        <dbReference type="ARBA" id="ARBA00022801"/>
    </source>
</evidence>
<dbReference type="InterPro" id="IPR000751">
    <property type="entry name" value="MPI_Phosphatase"/>
</dbReference>
<dbReference type="GO" id="GO:0110032">
    <property type="term" value="P:positive regulation of G2/MI transition of meiotic cell cycle"/>
    <property type="evidence" value="ECO:0007669"/>
    <property type="project" value="TreeGrafter"/>
</dbReference>
<evidence type="ECO:0000256" key="3">
    <source>
        <dbReference type="ARBA" id="ARBA00022618"/>
    </source>
</evidence>
<evidence type="ECO:0000313" key="14">
    <source>
        <dbReference type="Proteomes" id="UP000799291"/>
    </source>
</evidence>
<keyword evidence="14" id="KW-1185">Reference proteome</keyword>
<evidence type="ECO:0000256" key="4">
    <source>
        <dbReference type="ARBA" id="ARBA00022776"/>
    </source>
</evidence>
<protein>
    <recommendedName>
        <fullName evidence="9 10">M-phase inducer phosphatase</fullName>
        <ecNumber evidence="2 10">3.1.3.48</ecNumber>
    </recommendedName>
</protein>
<comment type="function">
    <text evidence="10">Tyrosine protein phosphatase which functions as a dosage-dependent inducer of mitotic progression.</text>
</comment>
<name>A0A6G1JCC1_9PLEO</name>
<dbReference type="GO" id="GO:0004725">
    <property type="term" value="F:protein tyrosine phosphatase activity"/>
    <property type="evidence" value="ECO:0007669"/>
    <property type="project" value="UniProtKB-UniRule"/>
</dbReference>
<evidence type="ECO:0000313" key="13">
    <source>
        <dbReference type="EMBL" id="KAF2688078.1"/>
    </source>
</evidence>
<evidence type="ECO:0000256" key="11">
    <source>
        <dbReference type="SAM" id="MobiDB-lite"/>
    </source>
</evidence>
<evidence type="ECO:0000259" key="12">
    <source>
        <dbReference type="PROSITE" id="PS50206"/>
    </source>
</evidence>
<gene>
    <name evidence="13" type="ORF">K458DRAFT_440798</name>
</gene>
<dbReference type="CDD" id="cd01530">
    <property type="entry name" value="Cdc25"/>
    <property type="match status" value="1"/>
</dbReference>
<proteinExistence type="inferred from homology"/>
<evidence type="ECO:0000256" key="8">
    <source>
        <dbReference type="ARBA" id="ARBA00051722"/>
    </source>
</evidence>
<accession>A0A6G1JCC1</accession>
<dbReference type="GO" id="GO:0005634">
    <property type="term" value="C:nucleus"/>
    <property type="evidence" value="ECO:0007669"/>
    <property type="project" value="TreeGrafter"/>
</dbReference>
<feature type="compositionally biased region" description="Pro residues" evidence="11">
    <location>
        <begin position="175"/>
        <end position="187"/>
    </location>
</feature>
<dbReference type="AlphaFoldDB" id="A0A6G1JCC1"/>
<organism evidence="13 14">
    <name type="scientific">Lentithecium fluviatile CBS 122367</name>
    <dbReference type="NCBI Taxonomy" id="1168545"/>
    <lineage>
        <taxon>Eukaryota</taxon>
        <taxon>Fungi</taxon>
        <taxon>Dikarya</taxon>
        <taxon>Ascomycota</taxon>
        <taxon>Pezizomycotina</taxon>
        <taxon>Dothideomycetes</taxon>
        <taxon>Pleosporomycetidae</taxon>
        <taxon>Pleosporales</taxon>
        <taxon>Massarineae</taxon>
        <taxon>Lentitheciaceae</taxon>
        <taxon>Lentithecium</taxon>
    </lineage>
</organism>
<feature type="region of interest" description="Disordered" evidence="11">
    <location>
        <begin position="157"/>
        <end position="213"/>
    </location>
</feature>
<dbReference type="Proteomes" id="UP000799291">
    <property type="component" value="Unassembled WGS sequence"/>
</dbReference>
<reference evidence="13" key="1">
    <citation type="journal article" date="2020" name="Stud. Mycol.">
        <title>101 Dothideomycetes genomes: a test case for predicting lifestyles and emergence of pathogens.</title>
        <authorList>
            <person name="Haridas S."/>
            <person name="Albert R."/>
            <person name="Binder M."/>
            <person name="Bloem J."/>
            <person name="Labutti K."/>
            <person name="Salamov A."/>
            <person name="Andreopoulos B."/>
            <person name="Baker S."/>
            <person name="Barry K."/>
            <person name="Bills G."/>
            <person name="Bluhm B."/>
            <person name="Cannon C."/>
            <person name="Castanera R."/>
            <person name="Culley D."/>
            <person name="Daum C."/>
            <person name="Ezra D."/>
            <person name="Gonzalez J."/>
            <person name="Henrissat B."/>
            <person name="Kuo A."/>
            <person name="Liang C."/>
            <person name="Lipzen A."/>
            <person name="Lutzoni F."/>
            <person name="Magnuson J."/>
            <person name="Mondo S."/>
            <person name="Nolan M."/>
            <person name="Ohm R."/>
            <person name="Pangilinan J."/>
            <person name="Park H.-J."/>
            <person name="Ramirez L."/>
            <person name="Alfaro M."/>
            <person name="Sun H."/>
            <person name="Tritt A."/>
            <person name="Yoshinaga Y."/>
            <person name="Zwiers L.-H."/>
            <person name="Turgeon B."/>
            <person name="Goodwin S."/>
            <person name="Spatafora J."/>
            <person name="Crous P."/>
            <person name="Grigoriev I."/>
        </authorList>
    </citation>
    <scope>NUCLEOTIDE SEQUENCE</scope>
    <source>
        <strain evidence="13">CBS 122367</strain>
    </source>
</reference>
<dbReference type="SUPFAM" id="SSF52821">
    <property type="entry name" value="Rhodanese/Cell cycle control phosphatase"/>
    <property type="match status" value="1"/>
</dbReference>
<feature type="domain" description="Rhodanese" evidence="12">
    <location>
        <begin position="383"/>
        <end position="487"/>
    </location>
</feature>
<dbReference type="EC" id="3.1.3.48" evidence="2 10"/>
<evidence type="ECO:0000256" key="1">
    <source>
        <dbReference type="ARBA" id="ARBA00011065"/>
    </source>
</evidence>
<keyword evidence="3 10" id="KW-0132">Cell division</keyword>
<dbReference type="FunFam" id="3.40.250.10:FF:000021">
    <property type="entry name" value="M-phase inducer phosphatase cdc-25.2"/>
    <property type="match status" value="1"/>
</dbReference>